<dbReference type="Gene3D" id="1.10.510.10">
    <property type="entry name" value="Transferase(Phosphotransferase) domain 1"/>
    <property type="match status" value="1"/>
</dbReference>
<dbReference type="AlphaFoldDB" id="A0A2T6ZCD9"/>
<evidence type="ECO:0000313" key="14">
    <source>
        <dbReference type="Proteomes" id="UP000244722"/>
    </source>
</evidence>
<dbReference type="GO" id="GO:0005829">
    <property type="term" value="C:cytosol"/>
    <property type="evidence" value="ECO:0007669"/>
    <property type="project" value="TreeGrafter"/>
</dbReference>
<keyword evidence="4" id="KW-0808">Transferase</keyword>
<keyword evidence="8" id="KW-0072">Autophagy</keyword>
<dbReference type="InterPro" id="IPR045269">
    <property type="entry name" value="Atg1-like"/>
</dbReference>
<accession>A0A2T6ZCD9</accession>
<dbReference type="PROSITE" id="PS50011">
    <property type="entry name" value="PROTEIN_KINASE_DOM"/>
    <property type="match status" value="1"/>
</dbReference>
<evidence type="ECO:0000256" key="8">
    <source>
        <dbReference type="ARBA" id="ARBA00023006"/>
    </source>
</evidence>
<dbReference type="InterPro" id="IPR008271">
    <property type="entry name" value="Ser/Thr_kinase_AS"/>
</dbReference>
<evidence type="ECO:0000256" key="1">
    <source>
        <dbReference type="ARBA" id="ARBA00004623"/>
    </source>
</evidence>
<dbReference type="Proteomes" id="UP000244722">
    <property type="component" value="Unassembled WGS sequence"/>
</dbReference>
<comment type="caution">
    <text evidence="13">The sequence shown here is derived from an EMBL/GenBank/DDBJ whole genome shotgun (WGS) entry which is preliminary data.</text>
</comment>
<evidence type="ECO:0000259" key="12">
    <source>
        <dbReference type="PROSITE" id="PS50011"/>
    </source>
</evidence>
<dbReference type="GO" id="GO:0034045">
    <property type="term" value="C:phagophore assembly site membrane"/>
    <property type="evidence" value="ECO:0007669"/>
    <property type="project" value="UniProtKB-SubCell"/>
</dbReference>
<evidence type="ECO:0000256" key="5">
    <source>
        <dbReference type="ARBA" id="ARBA00022741"/>
    </source>
</evidence>
<keyword evidence="3" id="KW-0723">Serine/threonine-protein kinase</keyword>
<keyword evidence="14" id="KW-1185">Reference proteome</keyword>
<feature type="non-terminal residue" evidence="13">
    <location>
        <position position="1"/>
    </location>
</feature>
<dbReference type="EMBL" id="NESQ01000408">
    <property type="protein sequence ID" value="PUU73158.1"/>
    <property type="molecule type" value="Genomic_DNA"/>
</dbReference>
<dbReference type="GO" id="GO:0005524">
    <property type="term" value="F:ATP binding"/>
    <property type="evidence" value="ECO:0007669"/>
    <property type="project" value="UniProtKB-KW"/>
</dbReference>
<dbReference type="OrthoDB" id="74764at2759"/>
<feature type="domain" description="Protein kinase" evidence="12">
    <location>
        <begin position="19"/>
        <end position="288"/>
    </location>
</feature>
<comment type="catalytic activity">
    <reaction evidence="11">
        <text>L-seryl-[protein] + ATP = O-phospho-L-seryl-[protein] + ADP + H(+)</text>
        <dbReference type="Rhea" id="RHEA:17989"/>
        <dbReference type="Rhea" id="RHEA-COMP:9863"/>
        <dbReference type="Rhea" id="RHEA-COMP:11604"/>
        <dbReference type="ChEBI" id="CHEBI:15378"/>
        <dbReference type="ChEBI" id="CHEBI:29999"/>
        <dbReference type="ChEBI" id="CHEBI:30616"/>
        <dbReference type="ChEBI" id="CHEBI:83421"/>
        <dbReference type="ChEBI" id="CHEBI:456216"/>
        <dbReference type="EC" id="2.7.11.1"/>
    </reaction>
</comment>
<proteinExistence type="predicted"/>
<sequence>PIPEGVEVASPNVGERPAWDWKCQIGGGATGTVFLEMNKSHRKEFPQLLAVKVIPRALPNFTFKRYQAEIHNLQALATHEWFVKFYSSYEDTYYMYIAMEYMPMGDMSVTFADGYRWNESDTKVVIKQLLCGLSVMHKEGITHRDLKPENIFLYLPESQKSILRVKIGDFGTSKRIRLSKDSTYLKTTTGTQSYMAPEVQDTSTPKTNKVDIWSIGCILYRMVAGSSLFRDQVAVWKYAAKETPADFLRGEVENIGFGAPCISFLCHTLQPTPEDRPSAEASLQTAWIMNEVEKLDYTIGKDLFKRLSEINHQASDKLAGLAGWSPDTERTNG</sequence>
<dbReference type="GO" id="GO:0005776">
    <property type="term" value="C:autophagosome"/>
    <property type="evidence" value="ECO:0007669"/>
    <property type="project" value="TreeGrafter"/>
</dbReference>
<dbReference type="InterPro" id="IPR011009">
    <property type="entry name" value="Kinase-like_dom_sf"/>
</dbReference>
<dbReference type="SUPFAM" id="SSF56112">
    <property type="entry name" value="Protein kinase-like (PK-like)"/>
    <property type="match status" value="1"/>
</dbReference>
<dbReference type="GO" id="GO:0010506">
    <property type="term" value="P:regulation of autophagy"/>
    <property type="evidence" value="ECO:0007669"/>
    <property type="project" value="InterPro"/>
</dbReference>
<evidence type="ECO:0000256" key="10">
    <source>
        <dbReference type="ARBA" id="ARBA00047899"/>
    </source>
</evidence>
<name>A0A2T6ZCD9_TUBBO</name>
<comment type="catalytic activity">
    <reaction evidence="10">
        <text>L-threonyl-[protein] + ATP = O-phospho-L-threonyl-[protein] + ADP + H(+)</text>
        <dbReference type="Rhea" id="RHEA:46608"/>
        <dbReference type="Rhea" id="RHEA-COMP:11060"/>
        <dbReference type="Rhea" id="RHEA-COMP:11605"/>
        <dbReference type="ChEBI" id="CHEBI:15378"/>
        <dbReference type="ChEBI" id="CHEBI:30013"/>
        <dbReference type="ChEBI" id="CHEBI:30616"/>
        <dbReference type="ChEBI" id="CHEBI:61977"/>
        <dbReference type="ChEBI" id="CHEBI:456216"/>
        <dbReference type="EC" id="2.7.11.1"/>
    </reaction>
</comment>
<evidence type="ECO:0000313" key="13">
    <source>
        <dbReference type="EMBL" id="PUU73158.1"/>
    </source>
</evidence>
<reference evidence="13 14" key="1">
    <citation type="submission" date="2017-04" db="EMBL/GenBank/DDBJ databases">
        <title>Draft genome sequence of Tuber borchii Vittad., a whitish edible truffle.</title>
        <authorList>
            <consortium name="DOE Joint Genome Institute"/>
            <person name="Murat C."/>
            <person name="Kuo A."/>
            <person name="Barry K.W."/>
            <person name="Clum A."/>
            <person name="Dockter R.B."/>
            <person name="Fauchery L."/>
            <person name="Iotti M."/>
            <person name="Kohler A."/>
            <person name="Labutti K."/>
            <person name="Lindquist E.A."/>
            <person name="Lipzen A."/>
            <person name="Ohm R.A."/>
            <person name="Wang M."/>
            <person name="Grigoriev I.V."/>
            <person name="Zambonelli A."/>
            <person name="Martin F.M."/>
        </authorList>
    </citation>
    <scope>NUCLEOTIDE SEQUENCE [LARGE SCALE GENOMIC DNA]</scope>
    <source>
        <strain evidence="13 14">Tbo3840</strain>
    </source>
</reference>
<evidence type="ECO:0000256" key="4">
    <source>
        <dbReference type="ARBA" id="ARBA00022679"/>
    </source>
</evidence>
<dbReference type="PROSITE" id="PS00108">
    <property type="entry name" value="PROTEIN_KINASE_ST"/>
    <property type="match status" value="1"/>
</dbReference>
<dbReference type="Pfam" id="PF00069">
    <property type="entry name" value="Pkinase"/>
    <property type="match status" value="1"/>
</dbReference>
<dbReference type="PANTHER" id="PTHR24348">
    <property type="entry name" value="SERINE/THREONINE-PROTEIN KINASE UNC-51-RELATED"/>
    <property type="match status" value="1"/>
</dbReference>
<evidence type="ECO:0000256" key="2">
    <source>
        <dbReference type="ARBA" id="ARBA00012513"/>
    </source>
</evidence>
<evidence type="ECO:0000256" key="9">
    <source>
        <dbReference type="ARBA" id="ARBA00030237"/>
    </source>
</evidence>
<protein>
    <recommendedName>
        <fullName evidence="2">non-specific serine/threonine protein kinase</fullName>
        <ecNumber evidence="2">2.7.11.1</ecNumber>
    </recommendedName>
    <alternativeName>
        <fullName evidence="9">Autophagy-related protein 1</fullName>
    </alternativeName>
</protein>
<keyword evidence="7" id="KW-0067">ATP-binding</keyword>
<gene>
    <name evidence="13" type="ORF">B9Z19DRAFT_1005842</name>
</gene>
<evidence type="ECO:0000256" key="7">
    <source>
        <dbReference type="ARBA" id="ARBA00022840"/>
    </source>
</evidence>
<dbReference type="SMART" id="SM00220">
    <property type="entry name" value="S_TKc"/>
    <property type="match status" value="1"/>
</dbReference>
<keyword evidence="5" id="KW-0547">Nucleotide-binding</keyword>
<organism evidence="13 14">
    <name type="scientific">Tuber borchii</name>
    <name type="common">White truffle</name>
    <dbReference type="NCBI Taxonomy" id="42251"/>
    <lineage>
        <taxon>Eukaryota</taxon>
        <taxon>Fungi</taxon>
        <taxon>Dikarya</taxon>
        <taxon>Ascomycota</taxon>
        <taxon>Pezizomycotina</taxon>
        <taxon>Pezizomycetes</taxon>
        <taxon>Pezizales</taxon>
        <taxon>Tuberaceae</taxon>
        <taxon>Tuber</taxon>
    </lineage>
</organism>
<dbReference type="EC" id="2.7.11.1" evidence="2"/>
<dbReference type="STRING" id="42251.A0A2T6ZCD9"/>
<keyword evidence="6 13" id="KW-0418">Kinase</keyword>
<dbReference type="PANTHER" id="PTHR24348:SF22">
    <property type="entry name" value="NON-SPECIFIC SERINE_THREONINE PROTEIN KINASE"/>
    <property type="match status" value="1"/>
</dbReference>
<evidence type="ECO:0000256" key="11">
    <source>
        <dbReference type="ARBA" id="ARBA00048679"/>
    </source>
</evidence>
<dbReference type="GO" id="GO:0000045">
    <property type="term" value="P:autophagosome assembly"/>
    <property type="evidence" value="ECO:0007669"/>
    <property type="project" value="TreeGrafter"/>
</dbReference>
<evidence type="ECO:0000256" key="6">
    <source>
        <dbReference type="ARBA" id="ARBA00022777"/>
    </source>
</evidence>
<comment type="subcellular location">
    <subcellularLocation>
        <location evidence="1">Preautophagosomal structure membrane</location>
        <topology evidence="1">Peripheral membrane protein</topology>
    </subcellularLocation>
</comment>
<dbReference type="GO" id="GO:0004674">
    <property type="term" value="F:protein serine/threonine kinase activity"/>
    <property type="evidence" value="ECO:0007669"/>
    <property type="project" value="UniProtKB-KW"/>
</dbReference>
<evidence type="ECO:0000256" key="3">
    <source>
        <dbReference type="ARBA" id="ARBA00022527"/>
    </source>
</evidence>
<dbReference type="InterPro" id="IPR000719">
    <property type="entry name" value="Prot_kinase_dom"/>
</dbReference>